<evidence type="ECO:0000256" key="1">
    <source>
        <dbReference type="ARBA" id="ARBA00006484"/>
    </source>
</evidence>
<dbReference type="PRINTS" id="PR00081">
    <property type="entry name" value="GDHRDH"/>
</dbReference>
<name>A0A132PPC2_9MYCO</name>
<gene>
    <name evidence="2" type="ORF">AFM11_12050</name>
</gene>
<evidence type="ECO:0000313" key="2">
    <source>
        <dbReference type="EMBL" id="KWX24180.1"/>
    </source>
</evidence>
<dbReference type="GO" id="GO:0030497">
    <property type="term" value="P:fatty acid elongation"/>
    <property type="evidence" value="ECO:0007669"/>
    <property type="project" value="TreeGrafter"/>
</dbReference>
<dbReference type="SUPFAM" id="SSF51735">
    <property type="entry name" value="NAD(P)-binding Rossmann-fold domains"/>
    <property type="match status" value="1"/>
</dbReference>
<accession>A0A132PPC2</accession>
<comment type="similarity">
    <text evidence="1">Belongs to the short-chain dehydrogenases/reductases (SDR) family.</text>
</comment>
<dbReference type="EMBL" id="LGTW01000006">
    <property type="protein sequence ID" value="KWX24180.1"/>
    <property type="molecule type" value="Genomic_DNA"/>
</dbReference>
<dbReference type="STRING" id="59750.AWC31_09925"/>
<reference evidence="2 3" key="1">
    <citation type="submission" date="2015-07" db="EMBL/GenBank/DDBJ databases">
        <title>A draft genome sequence of Mycobacterium wolinskyi.</title>
        <authorList>
            <person name="de Man T.J."/>
            <person name="Perry K.A."/>
            <person name="Coulliette A.D."/>
            <person name="Jensen B."/>
            <person name="Toney N.C."/>
            <person name="Limbago B.M."/>
            <person name="Noble-Wang J."/>
        </authorList>
    </citation>
    <scope>NUCLEOTIDE SEQUENCE [LARGE SCALE GENOMIC DNA]</scope>
    <source>
        <strain evidence="2 3">CDC_01</strain>
    </source>
</reference>
<dbReference type="InterPro" id="IPR002347">
    <property type="entry name" value="SDR_fam"/>
</dbReference>
<dbReference type="PRINTS" id="PR00080">
    <property type="entry name" value="SDRFAMILY"/>
</dbReference>
<dbReference type="PATRIC" id="fig|59750.3.peg.6489"/>
<dbReference type="InterPro" id="IPR036291">
    <property type="entry name" value="NAD(P)-bd_dom_sf"/>
</dbReference>
<keyword evidence="3" id="KW-1185">Reference proteome</keyword>
<organism evidence="2 3">
    <name type="scientific">Mycolicibacterium wolinskyi</name>
    <dbReference type="NCBI Taxonomy" id="59750"/>
    <lineage>
        <taxon>Bacteria</taxon>
        <taxon>Bacillati</taxon>
        <taxon>Actinomycetota</taxon>
        <taxon>Actinomycetes</taxon>
        <taxon>Mycobacteriales</taxon>
        <taxon>Mycobacteriaceae</taxon>
        <taxon>Mycolicibacterium</taxon>
    </lineage>
</organism>
<dbReference type="Gene3D" id="3.40.50.720">
    <property type="entry name" value="NAD(P)-binding Rossmann-like Domain"/>
    <property type="match status" value="1"/>
</dbReference>
<protein>
    <submittedName>
        <fullName evidence="2">3-oxoacyl-ACP reductase</fullName>
    </submittedName>
</protein>
<dbReference type="PANTHER" id="PTHR42760:SF40">
    <property type="entry name" value="3-OXOACYL-[ACYL-CARRIER-PROTEIN] REDUCTASE, CHLOROPLASTIC"/>
    <property type="match status" value="1"/>
</dbReference>
<dbReference type="CDD" id="cd05233">
    <property type="entry name" value="SDR_c"/>
    <property type="match status" value="1"/>
</dbReference>
<dbReference type="RefSeq" id="WP_067848572.1">
    <property type="nucleotide sequence ID" value="NZ_LGTW01000006.1"/>
</dbReference>
<dbReference type="Proteomes" id="UP000070612">
    <property type="component" value="Unassembled WGS sequence"/>
</dbReference>
<dbReference type="Pfam" id="PF13561">
    <property type="entry name" value="adh_short_C2"/>
    <property type="match status" value="1"/>
</dbReference>
<dbReference type="PANTHER" id="PTHR42760">
    <property type="entry name" value="SHORT-CHAIN DEHYDROGENASES/REDUCTASES FAMILY MEMBER"/>
    <property type="match status" value="1"/>
</dbReference>
<dbReference type="GO" id="GO:0016616">
    <property type="term" value="F:oxidoreductase activity, acting on the CH-OH group of donors, NAD or NADP as acceptor"/>
    <property type="evidence" value="ECO:0007669"/>
    <property type="project" value="TreeGrafter"/>
</dbReference>
<evidence type="ECO:0000313" key="3">
    <source>
        <dbReference type="Proteomes" id="UP000070612"/>
    </source>
</evidence>
<comment type="caution">
    <text evidence="2">The sequence shown here is derived from an EMBL/GenBank/DDBJ whole genome shotgun (WGS) entry which is preliminary data.</text>
</comment>
<sequence length="241" mass="24238">MGRTVVVTGGGTGIGRAIAQRFAVSGDSVVITGRRKAVLEETTATLPGNVVSACFDATDPDAVGGFVETLGAVDVLVNNAGGNRDFDAASPGQTLREVADAWLSNFAANVLSAVIMTTACRDKLASGGAVITLGSIAADQGSGSYGAAKAAVASWNIELSRALGPLGVTANVVSPGYIADTEFFRDKLSGQRTSELIAATATGRAGTPQDIAATVEFLASPAARHLTGQVLAVNGGAWATR</sequence>
<dbReference type="AlphaFoldDB" id="A0A132PPC2"/>
<proteinExistence type="inferred from homology"/>